<accession>A0ABY8S656</accession>
<evidence type="ECO:0000313" key="1">
    <source>
        <dbReference type="EMBL" id="WHP07185.1"/>
    </source>
</evidence>
<dbReference type="Proteomes" id="UP001229836">
    <property type="component" value="Chromosome"/>
</dbReference>
<reference evidence="1 2" key="1">
    <citation type="submission" date="2023-05" db="EMBL/GenBank/DDBJ databases">
        <title>The complete genome of Acinetobacter sp. nov KCTC 92772.</title>
        <authorList>
            <person name="Zhou G."/>
        </authorList>
    </citation>
    <scope>NUCLEOTIDE SEQUENCE [LARGE SCALE GENOMIC DNA]</scope>
    <source>
        <strain evidence="1 2">KCTC 92772</strain>
    </source>
</reference>
<gene>
    <name evidence="1" type="ORF">QLH32_06940</name>
</gene>
<evidence type="ECO:0000313" key="2">
    <source>
        <dbReference type="Proteomes" id="UP001229836"/>
    </source>
</evidence>
<dbReference type="RefSeq" id="WP_283268828.1">
    <property type="nucleotide sequence ID" value="NZ_CP125669.1"/>
</dbReference>
<dbReference type="EMBL" id="CP125669">
    <property type="protein sequence ID" value="WHP07185.1"/>
    <property type="molecule type" value="Genomic_DNA"/>
</dbReference>
<sequence length="155" mass="18728">MENNPIIFLSIDHEDKLYYFNFVSKELERSNISRNQRASNGCGLYAEVDKQRKLAAILGYGEFIYFLFDRELYRLDDESLTINQKDGFLKNTFQLFVNGQKKIDIRYKQIWDIENDIFLDVRDWLQIKPREKQLLKLRQYAEFLKESDFYKRASL</sequence>
<name>A0ABY8S656_9GAMM</name>
<protein>
    <submittedName>
        <fullName evidence="1">Uncharacterized protein</fullName>
    </submittedName>
</protein>
<keyword evidence="2" id="KW-1185">Reference proteome</keyword>
<organism evidence="1 2">
    <name type="scientific">Acinetobacter corruptisaponis</name>
    <dbReference type="NCBI Taxonomy" id="3045147"/>
    <lineage>
        <taxon>Bacteria</taxon>
        <taxon>Pseudomonadati</taxon>
        <taxon>Pseudomonadota</taxon>
        <taxon>Gammaproteobacteria</taxon>
        <taxon>Moraxellales</taxon>
        <taxon>Moraxellaceae</taxon>
        <taxon>Acinetobacter</taxon>
    </lineage>
</organism>
<proteinExistence type="predicted"/>